<dbReference type="PROSITE" id="PS51782">
    <property type="entry name" value="LYSM"/>
    <property type="match status" value="1"/>
</dbReference>
<gene>
    <name evidence="2" type="ORF">SAMN04487943_104212</name>
</gene>
<dbReference type="SUPFAM" id="SSF54106">
    <property type="entry name" value="LysM domain"/>
    <property type="match status" value="1"/>
</dbReference>
<dbReference type="Gene3D" id="3.10.350.10">
    <property type="entry name" value="LysM domain"/>
    <property type="match status" value="1"/>
</dbReference>
<dbReference type="EMBL" id="FOTR01000004">
    <property type="protein sequence ID" value="SFL83320.1"/>
    <property type="molecule type" value="Genomic_DNA"/>
</dbReference>
<dbReference type="AlphaFoldDB" id="A0A1I4KX44"/>
<evidence type="ECO:0000313" key="2">
    <source>
        <dbReference type="EMBL" id="SFL83320.1"/>
    </source>
</evidence>
<dbReference type="Pfam" id="PF01476">
    <property type="entry name" value="LysM"/>
    <property type="match status" value="1"/>
</dbReference>
<dbReference type="SMART" id="SM00257">
    <property type="entry name" value="LysM"/>
    <property type="match status" value="1"/>
</dbReference>
<evidence type="ECO:0000313" key="3">
    <source>
        <dbReference type="Proteomes" id="UP000198565"/>
    </source>
</evidence>
<dbReference type="InterPro" id="IPR036779">
    <property type="entry name" value="LysM_dom_sf"/>
</dbReference>
<protein>
    <submittedName>
        <fullName evidence="2">Spore coat assembly protein SafA</fullName>
    </submittedName>
</protein>
<keyword evidence="3" id="KW-1185">Reference proteome</keyword>
<reference evidence="3" key="1">
    <citation type="submission" date="2016-10" db="EMBL/GenBank/DDBJ databases">
        <authorList>
            <person name="Varghese N."/>
            <person name="Submissions S."/>
        </authorList>
    </citation>
    <scope>NUCLEOTIDE SEQUENCE [LARGE SCALE GENOMIC DNA]</scope>
    <source>
        <strain evidence="3">CGMCC 1.4250</strain>
    </source>
</reference>
<sequence length="71" mass="8142">MKQLMMILFALFLLLVPIQSIFAATHIVQPGDSLWKISLQYKVGLSEIIEVNEQIENPDLIYPNPRGKNPY</sequence>
<dbReference type="InterPro" id="IPR018392">
    <property type="entry name" value="LysM"/>
</dbReference>
<organism evidence="2 3">
    <name type="scientific">Gracilibacillus orientalis</name>
    <dbReference type="NCBI Taxonomy" id="334253"/>
    <lineage>
        <taxon>Bacteria</taxon>
        <taxon>Bacillati</taxon>
        <taxon>Bacillota</taxon>
        <taxon>Bacilli</taxon>
        <taxon>Bacillales</taxon>
        <taxon>Bacillaceae</taxon>
        <taxon>Gracilibacillus</taxon>
    </lineage>
</organism>
<dbReference type="STRING" id="334253.SAMN04487943_104212"/>
<dbReference type="Proteomes" id="UP000198565">
    <property type="component" value="Unassembled WGS sequence"/>
</dbReference>
<evidence type="ECO:0000259" key="1">
    <source>
        <dbReference type="PROSITE" id="PS51782"/>
    </source>
</evidence>
<feature type="domain" description="LysM" evidence="1">
    <location>
        <begin position="24"/>
        <end position="69"/>
    </location>
</feature>
<name>A0A1I4KX44_9BACI</name>
<accession>A0A1I4KX44</accession>
<proteinExistence type="predicted"/>
<dbReference type="CDD" id="cd00118">
    <property type="entry name" value="LysM"/>
    <property type="match status" value="1"/>
</dbReference>